<comment type="domain">
    <text evidence="11">Consists of three domains; the N-terminal catalytic domain, the editing domain and the C-terminal C-Ala domain. The editing domain removes incorrectly charged amino acids, while the C-Ala domain, along with tRNA(Ala), serves as a bridge to cooperatively bring together the editing and aminoacylation centers thus stimulating deacylation of misacylated tRNAs.</text>
</comment>
<organism evidence="14 15">
    <name type="scientific">Pseudogemmobacter lacusdianii</name>
    <dbReference type="NCBI Taxonomy" id="3069608"/>
    <lineage>
        <taxon>Bacteria</taxon>
        <taxon>Pseudomonadati</taxon>
        <taxon>Pseudomonadota</taxon>
        <taxon>Alphaproteobacteria</taxon>
        <taxon>Rhodobacterales</taxon>
        <taxon>Paracoccaceae</taxon>
        <taxon>Pseudogemmobacter</taxon>
    </lineage>
</organism>
<evidence type="ECO:0000313" key="15">
    <source>
        <dbReference type="Proteomes" id="UP001239680"/>
    </source>
</evidence>
<dbReference type="PANTHER" id="PTHR11777:SF9">
    <property type="entry name" value="ALANINE--TRNA LIGASE, CYTOPLASMIC"/>
    <property type="match status" value="1"/>
</dbReference>
<sequence>MASLNDIRSTYLDFFKRNDHRVVESSSLVPRNDPTLMFANSGMVQFKNLFTGVETRDYKRATTAQKCVRAGGKHNDLDNVGYTARHHTFFEMLGNFSFGDYFKEQAITFAWELLTKDFGLAKDKLLVTVYHTDDEAAGMWKRIAGLPEDRIIRIASDDNFWRMGPTGPCGPCTEIFYDHGDSIWGGPPGSADEDGDRFIEIWNNVFMQNEQFADGSMRPLEMQSIDTGMGLERIGALLQGKHDNYDTDLMRSLIEASAHATSQDPDGPGKTSHRVIADHLRSTSFLIADGVMPSNEGRGYVLRRIMRRAMRHAHMLGAQDPVMWKLVPALVRQMGAAYPELTRAQPLIEETLKLEETRFKQTLDRGLRLLDDELARLPEGGDLPGAAAFKLYDTFGFPLDLTQDALREKGRAVDVEGFDAAMAEQKAKARAAWSGIGEAKDAKIWFELAEERGTTEFLGYDTEVAEGVVLALVRDGAEIASAETGEAVQVVVNQSPFYAESGGQVGDTGVIRTATGVVEVTDTKKVAGVFLHIGRVTEGKIAKDQAAKLEVEHSRRSQIQANHSATHLLHEALRRALGDHVAQKGSLNAPDRLRFDFSHSHALTAAEQAQVEAEVNAYIRQNAPVDTRIMTPDDARAIGAQALFGEKYGEEVRVVSMGWLDGSGKGADQRTYSLELCGGTHVTRTGDIGALVLLGDSASSAGVRRIEALTGQAALDHLRAQDQRLAEIASSLKAPVTEVVERVRLLAEDRRKLENEVATLRRELAMGGSGQATEAKEINGVKLVAQVLKGVSGKDLPAMIDEIKGRIGSGAVVLIADTGAKPAVAAGVTADLTGQISAVTLVKAAAEALGGKGGGGRPDMAQAGGADIALADAALAAVEAAMKG</sequence>
<dbReference type="PROSITE" id="PS50860">
    <property type="entry name" value="AA_TRNA_LIGASE_II_ALA"/>
    <property type="match status" value="1"/>
</dbReference>
<dbReference type="InterPro" id="IPR018162">
    <property type="entry name" value="Ala-tRNA-ligase_IIc_anticod-bd"/>
</dbReference>
<evidence type="ECO:0000256" key="6">
    <source>
        <dbReference type="ARBA" id="ARBA00022833"/>
    </source>
</evidence>
<evidence type="ECO:0000256" key="4">
    <source>
        <dbReference type="ARBA" id="ARBA00022723"/>
    </source>
</evidence>
<keyword evidence="12" id="KW-0175">Coiled coil</keyword>
<evidence type="ECO:0000256" key="7">
    <source>
        <dbReference type="ARBA" id="ARBA00022840"/>
    </source>
</evidence>
<dbReference type="InterPro" id="IPR003156">
    <property type="entry name" value="DHHA1_dom"/>
</dbReference>
<keyword evidence="2 11" id="KW-0820">tRNA-binding</keyword>
<evidence type="ECO:0000256" key="8">
    <source>
        <dbReference type="ARBA" id="ARBA00022884"/>
    </source>
</evidence>
<keyword evidence="3 11" id="KW-0436">Ligase</keyword>
<keyword evidence="11" id="KW-0963">Cytoplasm</keyword>
<dbReference type="InterPro" id="IPR018163">
    <property type="entry name" value="Thr/Ala-tRNA-synth_IIc_edit"/>
</dbReference>
<dbReference type="Gene3D" id="3.30.930.10">
    <property type="entry name" value="Bira Bifunctional Protein, Domain 2"/>
    <property type="match status" value="1"/>
</dbReference>
<accession>A0ABU0VUZ7</accession>
<feature type="binding site" evidence="11">
    <location>
        <position position="677"/>
    </location>
    <ligand>
        <name>Zn(2+)</name>
        <dbReference type="ChEBI" id="CHEBI:29105"/>
    </ligand>
</feature>
<dbReference type="InterPro" id="IPR002318">
    <property type="entry name" value="Ala-tRNA-lgiase_IIc"/>
</dbReference>
<keyword evidence="10 11" id="KW-0030">Aminoacyl-tRNA synthetase</keyword>
<evidence type="ECO:0000256" key="3">
    <source>
        <dbReference type="ARBA" id="ARBA00022598"/>
    </source>
</evidence>
<evidence type="ECO:0000256" key="1">
    <source>
        <dbReference type="ARBA" id="ARBA00008226"/>
    </source>
</evidence>
<keyword evidence="6 11" id="KW-0862">Zinc</keyword>
<dbReference type="SUPFAM" id="SSF55186">
    <property type="entry name" value="ThrRS/AlaRS common domain"/>
    <property type="match status" value="1"/>
</dbReference>
<comment type="caution">
    <text evidence="14">The sequence shown here is derived from an EMBL/GenBank/DDBJ whole genome shotgun (WGS) entry which is preliminary data.</text>
</comment>
<dbReference type="InterPro" id="IPR023033">
    <property type="entry name" value="Ala_tRNA_ligase_euk/bac"/>
</dbReference>
<feature type="binding site" evidence="11">
    <location>
        <position position="567"/>
    </location>
    <ligand>
        <name>Zn(2+)</name>
        <dbReference type="ChEBI" id="CHEBI:29105"/>
    </ligand>
</feature>
<evidence type="ECO:0000256" key="10">
    <source>
        <dbReference type="ARBA" id="ARBA00023146"/>
    </source>
</evidence>
<feature type="binding site" evidence="11">
    <location>
        <position position="563"/>
    </location>
    <ligand>
        <name>Zn(2+)</name>
        <dbReference type="ChEBI" id="CHEBI:29105"/>
    </ligand>
</feature>
<name>A0ABU0VUZ7_9RHOB</name>
<evidence type="ECO:0000259" key="13">
    <source>
        <dbReference type="PROSITE" id="PS50860"/>
    </source>
</evidence>
<dbReference type="InterPro" id="IPR012947">
    <property type="entry name" value="tRNA_SAD"/>
</dbReference>
<feature type="coiled-coil region" evidence="12">
    <location>
        <begin position="736"/>
        <end position="763"/>
    </location>
</feature>
<dbReference type="PANTHER" id="PTHR11777">
    <property type="entry name" value="ALANYL-TRNA SYNTHETASE"/>
    <property type="match status" value="1"/>
</dbReference>
<dbReference type="Gene3D" id="3.30.54.20">
    <property type="match status" value="1"/>
</dbReference>
<dbReference type="GO" id="GO:0004813">
    <property type="term" value="F:alanine-tRNA ligase activity"/>
    <property type="evidence" value="ECO:0007669"/>
    <property type="project" value="UniProtKB-EC"/>
</dbReference>
<dbReference type="InterPro" id="IPR045864">
    <property type="entry name" value="aa-tRNA-synth_II/BPL/LPL"/>
</dbReference>
<dbReference type="Pfam" id="PF02272">
    <property type="entry name" value="DHHA1"/>
    <property type="match status" value="1"/>
</dbReference>
<dbReference type="SUPFAM" id="SSF55681">
    <property type="entry name" value="Class II aaRS and biotin synthetases"/>
    <property type="match status" value="1"/>
</dbReference>
<proteinExistence type="inferred from homology"/>
<evidence type="ECO:0000256" key="5">
    <source>
        <dbReference type="ARBA" id="ARBA00022741"/>
    </source>
</evidence>
<dbReference type="Gene3D" id="2.40.30.130">
    <property type="match status" value="1"/>
</dbReference>
<dbReference type="RefSeq" id="WP_306679238.1">
    <property type="nucleotide sequence ID" value="NZ_JAVDBT010000003.1"/>
</dbReference>
<dbReference type="Pfam" id="PF01411">
    <property type="entry name" value="tRNA-synt_2c"/>
    <property type="match status" value="1"/>
</dbReference>
<evidence type="ECO:0000256" key="11">
    <source>
        <dbReference type="HAMAP-Rule" id="MF_00036"/>
    </source>
</evidence>
<keyword evidence="5 11" id="KW-0547">Nucleotide-binding</keyword>
<dbReference type="HAMAP" id="MF_00036_B">
    <property type="entry name" value="Ala_tRNA_synth_B"/>
    <property type="match status" value="1"/>
</dbReference>
<dbReference type="Gene3D" id="6.10.250.550">
    <property type="match status" value="1"/>
</dbReference>
<keyword evidence="4 11" id="KW-0479">Metal-binding</keyword>
<dbReference type="Pfam" id="PF07973">
    <property type="entry name" value="tRNA_SAD"/>
    <property type="match status" value="1"/>
</dbReference>
<comment type="catalytic activity">
    <reaction evidence="11">
        <text>tRNA(Ala) + L-alanine + ATP = L-alanyl-tRNA(Ala) + AMP + diphosphate</text>
        <dbReference type="Rhea" id="RHEA:12540"/>
        <dbReference type="Rhea" id="RHEA-COMP:9657"/>
        <dbReference type="Rhea" id="RHEA-COMP:9923"/>
        <dbReference type="ChEBI" id="CHEBI:30616"/>
        <dbReference type="ChEBI" id="CHEBI:33019"/>
        <dbReference type="ChEBI" id="CHEBI:57972"/>
        <dbReference type="ChEBI" id="CHEBI:78442"/>
        <dbReference type="ChEBI" id="CHEBI:78497"/>
        <dbReference type="ChEBI" id="CHEBI:456215"/>
        <dbReference type="EC" id="6.1.1.7"/>
    </reaction>
</comment>
<evidence type="ECO:0000256" key="2">
    <source>
        <dbReference type="ARBA" id="ARBA00022555"/>
    </source>
</evidence>
<evidence type="ECO:0000256" key="12">
    <source>
        <dbReference type="SAM" id="Coils"/>
    </source>
</evidence>
<comment type="cofactor">
    <cofactor evidence="11">
        <name>Zn(2+)</name>
        <dbReference type="ChEBI" id="CHEBI:29105"/>
    </cofactor>
    <text evidence="11">Binds 1 zinc ion per subunit.</text>
</comment>
<dbReference type="PRINTS" id="PR00980">
    <property type="entry name" value="TRNASYNTHALA"/>
</dbReference>
<comment type="function">
    <text evidence="11">Catalyzes the attachment of alanine to tRNA(Ala) in a two-step reaction: alanine is first activated by ATP to form Ala-AMP and then transferred to the acceptor end of tRNA(Ala). Also edits incorrectly charged Ser-tRNA(Ala) and Gly-tRNA(Ala) via its editing domain.</text>
</comment>
<keyword evidence="7 11" id="KW-0067">ATP-binding</keyword>
<evidence type="ECO:0000256" key="9">
    <source>
        <dbReference type="ARBA" id="ARBA00022917"/>
    </source>
</evidence>
<protein>
    <recommendedName>
        <fullName evidence="11">Alanine--tRNA ligase</fullName>
        <ecNumber evidence="11">6.1.1.7</ecNumber>
    </recommendedName>
    <alternativeName>
        <fullName evidence="11">Alanyl-tRNA synthetase</fullName>
        <shortName evidence="11">AlaRS</shortName>
    </alternativeName>
</protein>
<dbReference type="CDD" id="cd00673">
    <property type="entry name" value="AlaRS_core"/>
    <property type="match status" value="1"/>
</dbReference>
<comment type="subcellular location">
    <subcellularLocation>
        <location evidence="11">Cytoplasm</location>
    </subcellularLocation>
</comment>
<reference evidence="14 15" key="1">
    <citation type="submission" date="2023-08" db="EMBL/GenBank/DDBJ databases">
        <title>Characterization of two Paracoccaceae strains isolated from Phycosphere and proposal of Xinfangfangia lacusdiani sp. nov.</title>
        <authorList>
            <person name="Deng Y."/>
            <person name="Zhang Y.Q."/>
        </authorList>
    </citation>
    <scope>NUCLEOTIDE SEQUENCE [LARGE SCALE GENOMIC DNA]</scope>
    <source>
        <strain evidence="14 15">CPCC 101601</strain>
    </source>
</reference>
<dbReference type="InterPro" id="IPR018165">
    <property type="entry name" value="Ala-tRNA-synth_IIc_core"/>
</dbReference>
<dbReference type="SMART" id="SM00863">
    <property type="entry name" value="tRNA_SAD"/>
    <property type="match status" value="1"/>
</dbReference>
<evidence type="ECO:0000313" key="14">
    <source>
        <dbReference type="EMBL" id="MDQ2065549.1"/>
    </source>
</evidence>
<dbReference type="Gene3D" id="3.10.310.40">
    <property type="match status" value="1"/>
</dbReference>
<dbReference type="Gene3D" id="3.30.980.10">
    <property type="entry name" value="Threonyl-trna Synthetase, Chain A, domain 2"/>
    <property type="match status" value="1"/>
</dbReference>
<dbReference type="Proteomes" id="UP001239680">
    <property type="component" value="Unassembled WGS sequence"/>
</dbReference>
<keyword evidence="15" id="KW-1185">Reference proteome</keyword>
<feature type="binding site" evidence="11">
    <location>
        <position position="681"/>
    </location>
    <ligand>
        <name>Zn(2+)</name>
        <dbReference type="ChEBI" id="CHEBI:29105"/>
    </ligand>
</feature>
<feature type="domain" description="Alanyl-transfer RNA synthetases family profile" evidence="13">
    <location>
        <begin position="2"/>
        <end position="720"/>
    </location>
</feature>
<keyword evidence="8 11" id="KW-0694">RNA-binding</keyword>
<dbReference type="NCBIfam" id="TIGR00344">
    <property type="entry name" value="alaS"/>
    <property type="match status" value="1"/>
</dbReference>
<keyword evidence="9 11" id="KW-0648">Protein biosynthesis</keyword>
<dbReference type="SUPFAM" id="SSF101353">
    <property type="entry name" value="Putative anticodon-binding domain of alanyl-tRNA synthetase (AlaRS)"/>
    <property type="match status" value="1"/>
</dbReference>
<dbReference type="EC" id="6.1.1.7" evidence="11"/>
<dbReference type="SUPFAM" id="SSF50447">
    <property type="entry name" value="Translation proteins"/>
    <property type="match status" value="1"/>
</dbReference>
<dbReference type="InterPro" id="IPR050058">
    <property type="entry name" value="Ala-tRNA_ligase"/>
</dbReference>
<gene>
    <name evidence="11 14" type="primary">alaS</name>
    <name evidence="14" type="ORF">Q9295_04130</name>
</gene>
<dbReference type="EMBL" id="JAVDBT010000003">
    <property type="protein sequence ID" value="MDQ2065549.1"/>
    <property type="molecule type" value="Genomic_DNA"/>
</dbReference>
<dbReference type="InterPro" id="IPR009000">
    <property type="entry name" value="Transl_B-barrel_sf"/>
</dbReference>
<dbReference type="InterPro" id="IPR018164">
    <property type="entry name" value="Ala-tRNA-synth_IIc_N"/>
</dbReference>
<comment type="similarity">
    <text evidence="1 11">Belongs to the class-II aminoacyl-tRNA synthetase family.</text>
</comment>